<dbReference type="Pfam" id="PF13482">
    <property type="entry name" value="RNase_H_2"/>
    <property type="match status" value="1"/>
</dbReference>
<sequence>MAKRQQEEVISIITFDIETSNLSADFGRVLCAVVKQVGKKPIIFRGDNYAAWKKGNKYDDSMLVLDIIEELNKHDVLIAHNGMKFDRPFLNTRAYSGLSGGTGGLIVNPRSKMIDPVLIARKHLRFSYNSLARILQHFGLGSKSSVEGHMWLRALLATGKEQRQAMDEVVEHCIVDVVKLEQLVGKLRKFIPRIDEYGSK</sequence>
<dbReference type="GO" id="GO:0003676">
    <property type="term" value="F:nucleic acid binding"/>
    <property type="evidence" value="ECO:0007669"/>
    <property type="project" value="InterPro"/>
</dbReference>
<accession>A0A0F9RHX4</accession>
<dbReference type="SUPFAM" id="SSF53098">
    <property type="entry name" value="Ribonuclease H-like"/>
    <property type="match status" value="1"/>
</dbReference>
<dbReference type="AlphaFoldDB" id="A0A0F9RHX4"/>
<dbReference type="Gene3D" id="3.30.420.10">
    <property type="entry name" value="Ribonuclease H-like superfamily/Ribonuclease H"/>
    <property type="match status" value="1"/>
</dbReference>
<protein>
    <recommendedName>
        <fullName evidence="1">YprB ribonuclease H-like domain-containing protein</fullName>
    </recommendedName>
</protein>
<reference evidence="2" key="1">
    <citation type="journal article" date="2015" name="Nature">
        <title>Complex archaea that bridge the gap between prokaryotes and eukaryotes.</title>
        <authorList>
            <person name="Spang A."/>
            <person name="Saw J.H."/>
            <person name="Jorgensen S.L."/>
            <person name="Zaremba-Niedzwiedzka K."/>
            <person name="Martijn J."/>
            <person name="Lind A.E."/>
            <person name="van Eijk R."/>
            <person name="Schleper C."/>
            <person name="Guy L."/>
            <person name="Ettema T.J."/>
        </authorList>
    </citation>
    <scope>NUCLEOTIDE SEQUENCE</scope>
</reference>
<gene>
    <name evidence="2" type="ORF">LCGC14_0592770</name>
</gene>
<organism evidence="2">
    <name type="scientific">marine sediment metagenome</name>
    <dbReference type="NCBI Taxonomy" id="412755"/>
    <lineage>
        <taxon>unclassified sequences</taxon>
        <taxon>metagenomes</taxon>
        <taxon>ecological metagenomes</taxon>
    </lineage>
</organism>
<proteinExistence type="predicted"/>
<dbReference type="InterPro" id="IPR036397">
    <property type="entry name" value="RNaseH_sf"/>
</dbReference>
<name>A0A0F9RHX4_9ZZZZ</name>
<dbReference type="EMBL" id="LAZR01000931">
    <property type="protein sequence ID" value="KKN54379.1"/>
    <property type="molecule type" value="Genomic_DNA"/>
</dbReference>
<evidence type="ECO:0000259" key="1">
    <source>
        <dbReference type="Pfam" id="PF13482"/>
    </source>
</evidence>
<dbReference type="InterPro" id="IPR012337">
    <property type="entry name" value="RNaseH-like_sf"/>
</dbReference>
<evidence type="ECO:0000313" key="2">
    <source>
        <dbReference type="EMBL" id="KKN54379.1"/>
    </source>
</evidence>
<dbReference type="InterPro" id="IPR038720">
    <property type="entry name" value="YprB_RNase_H-like_dom"/>
</dbReference>
<comment type="caution">
    <text evidence="2">The sequence shown here is derived from an EMBL/GenBank/DDBJ whole genome shotgun (WGS) entry which is preliminary data.</text>
</comment>
<feature type="domain" description="YprB ribonuclease H-like" evidence="1">
    <location>
        <begin position="15"/>
        <end position="187"/>
    </location>
</feature>